<evidence type="ECO:0000259" key="3">
    <source>
        <dbReference type="Pfam" id="PF07727"/>
    </source>
</evidence>
<organism evidence="4">
    <name type="scientific">Tanacetum cinerariifolium</name>
    <name type="common">Dalmatian daisy</name>
    <name type="synonym">Chrysanthemum cinerariifolium</name>
    <dbReference type="NCBI Taxonomy" id="118510"/>
    <lineage>
        <taxon>Eukaryota</taxon>
        <taxon>Viridiplantae</taxon>
        <taxon>Streptophyta</taxon>
        <taxon>Embryophyta</taxon>
        <taxon>Tracheophyta</taxon>
        <taxon>Spermatophyta</taxon>
        <taxon>Magnoliopsida</taxon>
        <taxon>eudicotyledons</taxon>
        <taxon>Gunneridae</taxon>
        <taxon>Pentapetalae</taxon>
        <taxon>asterids</taxon>
        <taxon>campanulids</taxon>
        <taxon>Asterales</taxon>
        <taxon>Asteraceae</taxon>
        <taxon>Asteroideae</taxon>
        <taxon>Anthemideae</taxon>
        <taxon>Anthemidinae</taxon>
        <taxon>Tanacetum</taxon>
    </lineage>
</organism>
<feature type="region of interest" description="Disordered" evidence="2">
    <location>
        <begin position="366"/>
        <end position="395"/>
    </location>
</feature>
<dbReference type="EMBL" id="BKCJ010004780">
    <property type="protein sequence ID" value="GEU63042.1"/>
    <property type="molecule type" value="Genomic_DNA"/>
</dbReference>
<dbReference type="Pfam" id="PF07727">
    <property type="entry name" value="RVT_2"/>
    <property type="match status" value="1"/>
</dbReference>
<feature type="coiled-coil region" evidence="1">
    <location>
        <begin position="1331"/>
        <end position="1365"/>
    </location>
</feature>
<dbReference type="Pfam" id="PF14223">
    <property type="entry name" value="Retrotran_gag_2"/>
    <property type="match status" value="1"/>
</dbReference>
<dbReference type="InterPro" id="IPR013103">
    <property type="entry name" value="RVT_2"/>
</dbReference>
<evidence type="ECO:0000256" key="1">
    <source>
        <dbReference type="SAM" id="Coils"/>
    </source>
</evidence>
<dbReference type="GO" id="GO:0003964">
    <property type="term" value="F:RNA-directed DNA polymerase activity"/>
    <property type="evidence" value="ECO:0007669"/>
    <property type="project" value="UniProtKB-KW"/>
</dbReference>
<accession>A0A6L2LRD4</accession>
<name>A0A6L2LRD4_TANCI</name>
<feature type="region of interest" description="Disordered" evidence="2">
    <location>
        <begin position="1168"/>
        <end position="1189"/>
    </location>
</feature>
<gene>
    <name evidence="4" type="ORF">Tci_035020</name>
</gene>
<keyword evidence="4" id="KW-0548">Nucleotidyltransferase</keyword>
<feature type="region of interest" description="Disordered" evidence="2">
    <location>
        <begin position="751"/>
        <end position="802"/>
    </location>
</feature>
<feature type="compositionally biased region" description="Polar residues" evidence="2">
    <location>
        <begin position="753"/>
        <end position="762"/>
    </location>
</feature>
<keyword evidence="1" id="KW-0175">Coiled coil</keyword>
<proteinExistence type="predicted"/>
<dbReference type="CDD" id="cd09272">
    <property type="entry name" value="RNase_HI_RT_Ty1"/>
    <property type="match status" value="1"/>
</dbReference>
<dbReference type="PANTHER" id="PTHR11439">
    <property type="entry name" value="GAG-POL-RELATED RETROTRANSPOSON"/>
    <property type="match status" value="1"/>
</dbReference>
<dbReference type="PANTHER" id="PTHR11439:SF495">
    <property type="entry name" value="REVERSE TRANSCRIPTASE, RNA-DEPENDENT DNA POLYMERASE-RELATED"/>
    <property type="match status" value="1"/>
</dbReference>
<protein>
    <submittedName>
        <fullName evidence="4">Ribonuclease H-like domain, reverse transcriptase, RNA-dependent DNA polymerase</fullName>
    </submittedName>
</protein>
<feature type="compositionally biased region" description="Basic and acidic residues" evidence="2">
    <location>
        <begin position="366"/>
        <end position="388"/>
    </location>
</feature>
<feature type="coiled-coil region" evidence="1">
    <location>
        <begin position="1101"/>
        <end position="1130"/>
    </location>
</feature>
<keyword evidence="4" id="KW-0808">Transferase</keyword>
<reference evidence="4" key="1">
    <citation type="journal article" date="2019" name="Sci. Rep.">
        <title>Draft genome of Tanacetum cinerariifolium, the natural source of mosquito coil.</title>
        <authorList>
            <person name="Yamashiro T."/>
            <person name="Shiraishi A."/>
            <person name="Satake H."/>
            <person name="Nakayama K."/>
        </authorList>
    </citation>
    <scope>NUCLEOTIDE SEQUENCE</scope>
</reference>
<feature type="domain" description="Reverse transcriptase Ty1/copia-type" evidence="3">
    <location>
        <begin position="452"/>
        <end position="518"/>
    </location>
</feature>
<feature type="compositionally biased region" description="Polar residues" evidence="2">
    <location>
        <begin position="788"/>
        <end position="797"/>
    </location>
</feature>
<evidence type="ECO:0000313" key="4">
    <source>
        <dbReference type="EMBL" id="GEU63042.1"/>
    </source>
</evidence>
<evidence type="ECO:0000256" key="2">
    <source>
        <dbReference type="SAM" id="MobiDB-lite"/>
    </source>
</evidence>
<feature type="compositionally biased region" description="Low complexity" evidence="2">
    <location>
        <begin position="763"/>
        <end position="775"/>
    </location>
</feature>
<feature type="compositionally biased region" description="Polar residues" evidence="2">
    <location>
        <begin position="1172"/>
        <end position="1188"/>
    </location>
</feature>
<sequence length="1466" mass="166355">MRMEQYIQMIDYSVWEVIENGNSPPITQVVKGVKTTIAPATVEEKAPRRFEFKARSTLLMGIPNEHQLKFKSIKDAKSLLQAVEKRFGGNAATRMTKRNLLKKEYENFTASSSKVLDQTFDRLQKLISQLEIHGESISQKDVNHKRDRFKVADGFANNESKEILEEYWKEVFYEWECKAPRSQDSKHNESTRRIVPMETPASAALVSCDGLGYNDVPTPYTGNFLPPKPYLFGLQEFVNESIVSEPAAKKHAVNTSEAKASENKPKVVRKNFGPPLIKDWISDSEDEAESKYKIEKKTVKPCFAKIKFVKSKEQVKSPRKTAVMQGKFDGKANERFFIEYSLDNKAFRIFKNRTRIVEENLHISNDGKKVDEDPRQKSECKDQAKEDNVNNTNNVNAASTNRVNVVGANTNNELPFDPKMPALEDINIFNFFSDHEDVDEEADMNNMDTSIQMDVKSAFLYGKIKQEVHVCQPPGFEDPDFPDKVYKVKKALFKLHQAPRACQDKYVAEILKKYGFLEVNNANTPMETQKTLLKDEDGEEVDVYMYRSMIGSLMYLTSSRPDIMFVYPKDSPFDLVAYIDSDYARASLDRKSTTGGCQFLRCRLISWQCKKQTVVVNFTTEAEYVAASSCYGQYALTVNPTVYTSCIEQFWATVKAKIVNEEGQLLALVDGKKIIITESTIRRDLQLEDAEGVDCLPNAIIFEQLTLIRIHVTPSHKKKIFRNMKRVGKGFSRRDTPLFHTMMVQVQEDMCEGSTNPTNPHYTPTITQPSTSQPQRLRKTKRKDIELPQTSVPTSVANEDVNEEMDDSLEKTSTTITSLNVEQDRGVNTPRRGNDSLELTELMKLCTKLQQRVLYLETTKTSQAMEIESLKKREKKLKRKKRSRTSRLKRLYKVGLSASVESSEDEGLGEEYASKQGRIADIDSNQDLYLVNVHKDEDMFGLNNSDGDEVSAVDEANVVSTATTTTATIDDITLAKALMEIKSAKPKATAASTRPKAKRLVIHKREQAPIPIVSLQQPSQVTDKGKGKMVEPEPVKKLSKKNQLMLDEELAFKLKAKEEERLAREKAQQIKEVNTFVDFRTELVEESSKKARAEIAQECSLKRAGEELKKENAKKQKMEDEKESEELKLGYSAVTPPIAQLYSSPKKDLSWTGLLECVDDTITDYSRPSPVVESTPNHLQNSSPSASETGALDSILSKHAVKFVKATERPTTDKVETAKKLAVRYAKLYRKTTKRSTVMGNQRNWNNLKSQQIGTELEDSVRTKRSRVMSSHCQKKFPLLEEIPTTRVILPLVLSKLDWSTKSQIENNQKSVSFIDGSDSNTYNSRFMEKLKAMDSQIISLNEELQDMREKYNELRNVNASKNHLNDDTLMCEHLEANYIQLEGLMMEGRGSRGSGGGGYGLQVNGRKEGMYSGFLNVREDRGAFLAYLHNWCLWLTRTCSVNPCACGAYLRIHTPDRVVKPNKSI</sequence>
<keyword evidence="4" id="KW-0695">RNA-directed DNA polymerase</keyword>
<comment type="caution">
    <text evidence="4">The sequence shown here is derived from an EMBL/GenBank/DDBJ whole genome shotgun (WGS) entry which is preliminary data.</text>
</comment>